<evidence type="ECO:0000313" key="2">
    <source>
        <dbReference type="Proteomes" id="UP000199323"/>
    </source>
</evidence>
<dbReference type="EMBL" id="FONG01000015">
    <property type="protein sequence ID" value="SFF46324.1"/>
    <property type="molecule type" value="Genomic_DNA"/>
</dbReference>
<name>A0A1I2IVL1_9ACTN</name>
<dbReference type="STRING" id="380248.SAMN05216251_11518"/>
<protein>
    <submittedName>
        <fullName evidence="1">Proteins of 100 residues with WXG</fullName>
    </submittedName>
</protein>
<accession>A0A1I2IVL1</accession>
<proteinExistence type="predicted"/>
<gene>
    <name evidence="1" type="ORF">SAMN05216251_11518</name>
</gene>
<dbReference type="InterPro" id="IPR036689">
    <property type="entry name" value="ESAT-6-like_sf"/>
</dbReference>
<dbReference type="SUPFAM" id="SSF140453">
    <property type="entry name" value="EsxAB dimer-like"/>
    <property type="match status" value="1"/>
</dbReference>
<evidence type="ECO:0000313" key="1">
    <source>
        <dbReference type="EMBL" id="SFF46324.1"/>
    </source>
</evidence>
<keyword evidence="2" id="KW-1185">Reference proteome</keyword>
<dbReference type="Pfam" id="PF06013">
    <property type="entry name" value="WXG100"/>
    <property type="match status" value="1"/>
</dbReference>
<dbReference type="AlphaFoldDB" id="A0A1I2IVL1"/>
<organism evidence="1 2">
    <name type="scientific">Actinacidiphila alni</name>
    <dbReference type="NCBI Taxonomy" id="380248"/>
    <lineage>
        <taxon>Bacteria</taxon>
        <taxon>Bacillati</taxon>
        <taxon>Actinomycetota</taxon>
        <taxon>Actinomycetes</taxon>
        <taxon>Kitasatosporales</taxon>
        <taxon>Streptomycetaceae</taxon>
        <taxon>Actinacidiphila</taxon>
    </lineage>
</organism>
<dbReference type="InterPro" id="IPR010310">
    <property type="entry name" value="T7SS_ESAT-6-like"/>
</dbReference>
<dbReference type="Proteomes" id="UP000199323">
    <property type="component" value="Unassembled WGS sequence"/>
</dbReference>
<reference evidence="1 2" key="1">
    <citation type="submission" date="2016-10" db="EMBL/GenBank/DDBJ databases">
        <authorList>
            <person name="de Groot N.N."/>
        </authorList>
    </citation>
    <scope>NUCLEOTIDE SEQUENCE [LARGE SCALE GENOMIC DNA]</scope>
    <source>
        <strain evidence="1 2">CGMCC 4.3510</strain>
    </source>
</reference>
<dbReference type="Gene3D" id="1.10.287.1060">
    <property type="entry name" value="ESAT-6-like"/>
    <property type="match status" value="1"/>
</dbReference>
<dbReference type="RefSeq" id="WP_093715657.1">
    <property type="nucleotide sequence ID" value="NZ_FONG01000015.1"/>
</dbReference>
<dbReference type="OrthoDB" id="4222642at2"/>
<sequence length="104" mass="11327">MANIDGTPIYVGEGLAAAGSTLNARAGEISGELQALKTQLAPLTDAWRESQAATYYQDMQNEWDLAADGLFGPDGVLGRIAHAMQVNWNNYSDAEWSNISTWRH</sequence>